<name>A0A8C7V8M1_ONCMY</name>
<reference evidence="15" key="3">
    <citation type="submission" date="2025-09" db="UniProtKB">
        <authorList>
            <consortium name="Ensembl"/>
        </authorList>
    </citation>
    <scope>IDENTIFICATION</scope>
</reference>
<evidence type="ECO:0000256" key="9">
    <source>
        <dbReference type="ARBA" id="ARBA00023163"/>
    </source>
</evidence>
<feature type="region of interest" description="Disordered" evidence="13">
    <location>
        <begin position="162"/>
        <end position="221"/>
    </location>
</feature>
<dbReference type="GeneTree" id="ENSGT00530000063687"/>
<dbReference type="Pfam" id="PF01429">
    <property type="entry name" value="MBD"/>
    <property type="match status" value="1"/>
</dbReference>
<evidence type="ECO:0000256" key="2">
    <source>
        <dbReference type="ARBA" id="ARBA00022481"/>
    </source>
</evidence>
<feature type="compositionally biased region" description="Polar residues" evidence="13">
    <location>
        <begin position="485"/>
        <end position="497"/>
    </location>
</feature>
<dbReference type="PANTHER" id="PTHR15074:SF6">
    <property type="entry name" value="METHYL-CPG-BINDING PROTEIN 2"/>
    <property type="match status" value="1"/>
</dbReference>
<dbReference type="GO" id="GO:0051093">
    <property type="term" value="P:negative regulation of developmental process"/>
    <property type="evidence" value="ECO:0007669"/>
    <property type="project" value="UniProtKB-ARBA"/>
</dbReference>
<dbReference type="InterPro" id="IPR045138">
    <property type="entry name" value="MeCP2/MBD4"/>
</dbReference>
<dbReference type="GO" id="GO:0048468">
    <property type="term" value="P:cell development"/>
    <property type="evidence" value="ECO:0007669"/>
    <property type="project" value="UniProtKB-ARBA"/>
</dbReference>
<sequence>QPVGLSGHEEKREDVNQNQSSNDKDPKTHSKPKKVRRDVEKEMLESSSSPPPPPPAQQPCSDQDQLQLADAEAGPSEPMVAAAGEASGLSESSPSPKQRRSIIRDRGPLYDDPSLPQGWTRKLKQRKSGRSAGKFDVYLMNPEGKAFRSKVELIAYFQKVGDTTTDPNDFDFTVTGRGSPSRREKRPPKKPKVVKPSGRGRGRPKGSGKLRPATEGVAMKRVVEKSPGKLLVKMPFGASKASETAGQTSELVVVTKKRPGRKRKAEIPPQTALKKRGCKPGSGVTGSTLSAVSGTAGSSTSSYAAAAIMVAEAKRKAQKDSSAKPVQQTALPIKKRKTRETVEETKETPAITTPLLGAGGGGGAGTVMGTGNEGTEQGHKLPKSPGRKHKDSPLAATVTTETSGVSERWPSGGSSGITTPKSHSHKRKERTPHKHHHHHRHRHTHSSVVEDHPQPSQRPPHHHFPGLTMGLVSHTARSSVGPGALQQNKPQDLSTSRGPCRASSRPEGQTTTRGERGEVSSAAVVVVGTSDTRGNRNRADEAAGTVVGRDLRDIVPSSAVPRPSREETVSAVPRPSREETVSKRSRVEEQWVL</sequence>
<evidence type="ECO:0000256" key="6">
    <source>
        <dbReference type="ARBA" id="ARBA00022990"/>
    </source>
</evidence>
<feature type="compositionally biased region" description="Gly residues" evidence="13">
    <location>
        <begin position="357"/>
        <end position="372"/>
    </location>
</feature>
<feature type="compositionally biased region" description="Basic residues" evidence="13">
    <location>
        <begin position="255"/>
        <end position="264"/>
    </location>
</feature>
<proteinExistence type="predicted"/>
<feature type="region of interest" description="Disordered" evidence="13">
    <location>
        <begin position="314"/>
        <end position="593"/>
    </location>
</feature>
<dbReference type="FunFam" id="3.30.890.10:FF:000004">
    <property type="entry name" value="Methyl-CpG-binding protein 2"/>
    <property type="match status" value="1"/>
</dbReference>
<dbReference type="Proteomes" id="UP000694395">
    <property type="component" value="Chromosome 9"/>
</dbReference>
<dbReference type="CDD" id="cd01396">
    <property type="entry name" value="MeCP2_MBD"/>
    <property type="match status" value="1"/>
</dbReference>
<evidence type="ECO:0000256" key="12">
    <source>
        <dbReference type="ARBA" id="ARBA00072376"/>
    </source>
</evidence>
<evidence type="ECO:0000256" key="13">
    <source>
        <dbReference type="SAM" id="MobiDB-lite"/>
    </source>
</evidence>
<feature type="compositionally biased region" description="Low complexity" evidence="13">
    <location>
        <begin position="81"/>
        <end position="96"/>
    </location>
</feature>
<feature type="compositionally biased region" description="Basic residues" evidence="13">
    <location>
        <begin position="380"/>
        <end position="390"/>
    </location>
</feature>
<dbReference type="GO" id="GO:0008327">
    <property type="term" value="F:methyl-CpG binding"/>
    <property type="evidence" value="ECO:0007669"/>
    <property type="project" value="TreeGrafter"/>
</dbReference>
<comment type="subcellular location">
    <subcellularLocation>
        <location evidence="1">Nucleus</location>
    </subcellularLocation>
</comment>
<keyword evidence="9" id="KW-0804">Transcription</keyword>
<feature type="compositionally biased region" description="Basic and acidic residues" evidence="13">
    <location>
        <begin position="575"/>
        <end position="593"/>
    </location>
</feature>
<dbReference type="GO" id="GO:0000792">
    <property type="term" value="C:heterochromatin"/>
    <property type="evidence" value="ECO:0007669"/>
    <property type="project" value="TreeGrafter"/>
</dbReference>
<keyword evidence="8" id="KW-0238">DNA-binding</keyword>
<dbReference type="SMART" id="SM00391">
    <property type="entry name" value="MBD"/>
    <property type="match status" value="1"/>
</dbReference>
<keyword evidence="6" id="KW-0007">Acetylation</keyword>
<dbReference type="GO" id="GO:0000122">
    <property type="term" value="P:negative regulation of transcription by RNA polymerase II"/>
    <property type="evidence" value="ECO:0007669"/>
    <property type="project" value="TreeGrafter"/>
</dbReference>
<keyword evidence="10" id="KW-0539">Nucleus</keyword>
<feature type="compositionally biased region" description="Basic residues" evidence="13">
    <location>
        <begin position="422"/>
        <end position="445"/>
    </location>
</feature>
<evidence type="ECO:0000256" key="7">
    <source>
        <dbReference type="ARBA" id="ARBA00023015"/>
    </source>
</evidence>
<evidence type="ECO:0000256" key="4">
    <source>
        <dbReference type="ARBA" id="ARBA00022553"/>
    </source>
</evidence>
<protein>
    <recommendedName>
        <fullName evidence="12">Methyl-CpG-binding protein 2</fullName>
    </recommendedName>
</protein>
<accession>A0A8C7V8M1</accession>
<evidence type="ECO:0000313" key="16">
    <source>
        <dbReference type="Proteomes" id="UP000694395"/>
    </source>
</evidence>
<dbReference type="GO" id="GO:0003682">
    <property type="term" value="F:chromatin binding"/>
    <property type="evidence" value="ECO:0007669"/>
    <property type="project" value="TreeGrafter"/>
</dbReference>
<keyword evidence="2" id="KW-0488">Methylation</keyword>
<keyword evidence="16" id="KW-1185">Reference proteome</keyword>
<keyword evidence="5" id="KW-0677">Repeat</keyword>
<dbReference type="PANTHER" id="PTHR15074">
    <property type="entry name" value="METHYL-CPG-BINDING PROTEIN"/>
    <property type="match status" value="1"/>
</dbReference>
<evidence type="ECO:0000256" key="11">
    <source>
        <dbReference type="ARBA" id="ARBA00063689"/>
    </source>
</evidence>
<evidence type="ECO:0000259" key="14">
    <source>
        <dbReference type="PROSITE" id="PS50982"/>
    </source>
</evidence>
<evidence type="ECO:0000256" key="1">
    <source>
        <dbReference type="ARBA" id="ARBA00004123"/>
    </source>
</evidence>
<keyword evidence="3" id="KW-0678">Repressor</keyword>
<feature type="region of interest" description="Disordered" evidence="13">
    <location>
        <begin position="239"/>
        <end position="301"/>
    </location>
</feature>
<dbReference type="GO" id="GO:0040029">
    <property type="term" value="P:epigenetic regulation of gene expression"/>
    <property type="evidence" value="ECO:0007669"/>
    <property type="project" value="UniProtKB-ARBA"/>
</dbReference>
<reference evidence="15" key="2">
    <citation type="submission" date="2025-08" db="UniProtKB">
        <authorList>
            <consortium name="Ensembl"/>
        </authorList>
    </citation>
    <scope>IDENTIFICATION</scope>
</reference>
<evidence type="ECO:0000256" key="5">
    <source>
        <dbReference type="ARBA" id="ARBA00022737"/>
    </source>
</evidence>
<dbReference type="GO" id="GO:0010385">
    <property type="term" value="F:double-stranded methylated DNA binding"/>
    <property type="evidence" value="ECO:0007669"/>
    <property type="project" value="TreeGrafter"/>
</dbReference>
<feature type="compositionally biased region" description="Low complexity" evidence="13">
    <location>
        <begin position="281"/>
        <end position="301"/>
    </location>
</feature>
<feature type="compositionally biased region" description="Low complexity" evidence="13">
    <location>
        <begin position="162"/>
        <end position="179"/>
    </location>
</feature>
<dbReference type="Ensembl" id="ENSOMYT00000010753.2">
    <property type="protein sequence ID" value="ENSOMYP00000009717.2"/>
    <property type="gene ID" value="ENSOMYG00000004898.2"/>
</dbReference>
<dbReference type="InterPro" id="IPR016177">
    <property type="entry name" value="DNA-bd_dom_sf"/>
</dbReference>
<comment type="subunit">
    <text evidence="11">Interacts with FNBP3. Interacts with CDKL5. Interacts with ATRX; MECP2 recruits ATRX to pericentric heterochromatin in neuronal cells. Interacts with NCOR2. Interacts with TBL1XR1; bridges interaction between MECP2 and NCOR1. Interacts with TBL1X; recruits TBL1X to the heterochromatin foci.</text>
</comment>
<evidence type="ECO:0000313" key="15">
    <source>
        <dbReference type="Ensembl" id="ENSOMYP00000009717.2"/>
    </source>
</evidence>
<evidence type="ECO:0000256" key="8">
    <source>
        <dbReference type="ARBA" id="ARBA00023125"/>
    </source>
</evidence>
<dbReference type="GO" id="GO:0005654">
    <property type="term" value="C:nucleoplasm"/>
    <property type="evidence" value="ECO:0007669"/>
    <property type="project" value="UniProtKB-ARBA"/>
</dbReference>
<evidence type="ECO:0000256" key="3">
    <source>
        <dbReference type="ARBA" id="ARBA00022491"/>
    </source>
</evidence>
<feature type="compositionally biased region" description="Polar residues" evidence="13">
    <location>
        <begin position="241"/>
        <end position="250"/>
    </location>
</feature>
<feature type="domain" description="MBD" evidence="14">
    <location>
        <begin position="105"/>
        <end position="177"/>
    </location>
</feature>
<dbReference type="GO" id="GO:0010629">
    <property type="term" value="P:negative regulation of gene expression"/>
    <property type="evidence" value="ECO:0007669"/>
    <property type="project" value="UniProtKB-ARBA"/>
</dbReference>
<evidence type="ECO:0000256" key="10">
    <source>
        <dbReference type="ARBA" id="ARBA00023242"/>
    </source>
</evidence>
<dbReference type="SUPFAM" id="SSF54171">
    <property type="entry name" value="DNA-binding domain"/>
    <property type="match status" value="1"/>
</dbReference>
<organism evidence="15 16">
    <name type="scientific">Oncorhynchus mykiss</name>
    <name type="common">Rainbow trout</name>
    <name type="synonym">Salmo gairdneri</name>
    <dbReference type="NCBI Taxonomy" id="8022"/>
    <lineage>
        <taxon>Eukaryota</taxon>
        <taxon>Metazoa</taxon>
        <taxon>Chordata</taxon>
        <taxon>Craniata</taxon>
        <taxon>Vertebrata</taxon>
        <taxon>Euteleostomi</taxon>
        <taxon>Actinopterygii</taxon>
        <taxon>Neopterygii</taxon>
        <taxon>Teleostei</taxon>
        <taxon>Protacanthopterygii</taxon>
        <taxon>Salmoniformes</taxon>
        <taxon>Salmonidae</taxon>
        <taxon>Salmoninae</taxon>
        <taxon>Oncorhynchus</taxon>
    </lineage>
</organism>
<feature type="region of interest" description="Disordered" evidence="13">
    <location>
        <begin position="1"/>
        <end position="134"/>
    </location>
</feature>
<keyword evidence="7" id="KW-0805">Transcription regulation</keyword>
<dbReference type="AlphaFoldDB" id="A0A8C7V8M1"/>
<dbReference type="PROSITE" id="PS50982">
    <property type="entry name" value="MBD"/>
    <property type="match status" value="1"/>
</dbReference>
<feature type="compositionally biased region" description="Basic residues" evidence="13">
    <location>
        <begin position="183"/>
        <end position="208"/>
    </location>
</feature>
<dbReference type="Gene3D" id="3.30.890.10">
    <property type="entry name" value="Methyl-cpg-binding Protein 2, Chain A"/>
    <property type="match status" value="1"/>
</dbReference>
<dbReference type="InterPro" id="IPR001739">
    <property type="entry name" value="Methyl_CpG_DNA-bd"/>
</dbReference>
<dbReference type="GO" id="GO:2000026">
    <property type="term" value="P:regulation of multicellular organismal development"/>
    <property type="evidence" value="ECO:0007669"/>
    <property type="project" value="UniProtKB-ARBA"/>
</dbReference>
<keyword evidence="4" id="KW-0597">Phosphoprotein</keyword>
<reference evidence="15" key="1">
    <citation type="submission" date="2020-07" db="EMBL/GenBank/DDBJ databases">
        <title>A long reads based de novo assembly of the rainbow trout Arlee double haploid line genome.</title>
        <authorList>
            <person name="Gao G."/>
            <person name="Palti Y."/>
        </authorList>
    </citation>
    <scope>NUCLEOTIDE SEQUENCE [LARGE SCALE GENOMIC DNA]</scope>
</reference>